<evidence type="ECO:0000313" key="4">
    <source>
        <dbReference type="Proteomes" id="UP000294933"/>
    </source>
</evidence>
<reference evidence="3 4" key="1">
    <citation type="submission" date="2018-06" db="EMBL/GenBank/DDBJ databases">
        <title>A transcriptomic atlas of mushroom development highlights an independent origin of complex multicellularity.</title>
        <authorList>
            <consortium name="DOE Joint Genome Institute"/>
            <person name="Krizsan K."/>
            <person name="Almasi E."/>
            <person name="Merenyi Z."/>
            <person name="Sahu N."/>
            <person name="Viragh M."/>
            <person name="Koszo T."/>
            <person name="Mondo S."/>
            <person name="Kiss B."/>
            <person name="Balint B."/>
            <person name="Kues U."/>
            <person name="Barry K."/>
            <person name="Hegedus J.C."/>
            <person name="Henrissat B."/>
            <person name="Johnson J."/>
            <person name="Lipzen A."/>
            <person name="Ohm R."/>
            <person name="Nagy I."/>
            <person name="Pangilinan J."/>
            <person name="Yan J."/>
            <person name="Xiong Y."/>
            <person name="Grigoriev I.V."/>
            <person name="Hibbett D.S."/>
            <person name="Nagy L.G."/>
        </authorList>
    </citation>
    <scope>NUCLEOTIDE SEQUENCE [LARGE SCALE GENOMIC DNA]</scope>
    <source>
        <strain evidence="3 4">SZMC22713</strain>
    </source>
</reference>
<dbReference type="InterPro" id="IPR045340">
    <property type="entry name" value="DUF6533"/>
</dbReference>
<evidence type="ECO:0000256" key="1">
    <source>
        <dbReference type="SAM" id="Phobius"/>
    </source>
</evidence>
<dbReference type="Proteomes" id="UP000294933">
    <property type="component" value="Unassembled WGS sequence"/>
</dbReference>
<dbReference type="VEuPathDB" id="FungiDB:BD410DRAFT_449077"/>
<proteinExistence type="predicted"/>
<feature type="transmembrane region" description="Helical" evidence="1">
    <location>
        <begin position="275"/>
        <end position="296"/>
    </location>
</feature>
<feature type="transmembrane region" description="Helical" evidence="1">
    <location>
        <begin position="198"/>
        <end position="220"/>
    </location>
</feature>
<keyword evidence="4" id="KW-1185">Reference proteome</keyword>
<sequence length="380" mass="41600">MYKAVMSNTTLDIAGLIAEATQIRFFDRVLISGADWGSPDIARWTAEATEGQFFNRILISGTALVFYDYALTFSTEISEIWSAKLSGAQALFFLTRYSTMVYMILYCAKTLIHNPSEKMSNDFIQCHGMEYTASNWTIWHFNFANICHISEKSVYPICHGVDLCGEIGSYSLHGVGDKAGSCQKCFWIHLRPNFTLKFSSLASVILSFSINTLVFILTCAKTIHHAIEMRRVGLGNGLGYFILRDGAMYFLFQFSFCVVGTTVFFLPASGFIGDWIGALSAISNPLTIILLMRLVLNLRRVSHGQGGNAPTLGTIGTIQEPAFAANSFLGNLGAPLRVGSEDGDDIEEIGGDVEAEDVEGLGNVDQTKAIELVPGDPPNV</sequence>
<organism evidence="3 4">
    <name type="scientific">Rickenella mellea</name>
    <dbReference type="NCBI Taxonomy" id="50990"/>
    <lineage>
        <taxon>Eukaryota</taxon>
        <taxon>Fungi</taxon>
        <taxon>Dikarya</taxon>
        <taxon>Basidiomycota</taxon>
        <taxon>Agaricomycotina</taxon>
        <taxon>Agaricomycetes</taxon>
        <taxon>Hymenochaetales</taxon>
        <taxon>Rickenellaceae</taxon>
        <taxon>Rickenella</taxon>
    </lineage>
</organism>
<accession>A0A4Y7PUH1</accession>
<protein>
    <recommendedName>
        <fullName evidence="2">DUF6533 domain-containing protein</fullName>
    </recommendedName>
</protein>
<dbReference type="Pfam" id="PF20151">
    <property type="entry name" value="DUF6533"/>
    <property type="match status" value="1"/>
</dbReference>
<keyword evidence="1" id="KW-0812">Transmembrane</keyword>
<keyword evidence="1" id="KW-1133">Transmembrane helix</keyword>
<gene>
    <name evidence="3" type="ORF">BD410DRAFT_449077</name>
</gene>
<keyword evidence="1" id="KW-0472">Membrane</keyword>
<feature type="transmembrane region" description="Helical" evidence="1">
    <location>
        <begin position="248"/>
        <end position="269"/>
    </location>
</feature>
<dbReference type="EMBL" id="ML170200">
    <property type="protein sequence ID" value="TDL19057.1"/>
    <property type="molecule type" value="Genomic_DNA"/>
</dbReference>
<name>A0A4Y7PUH1_9AGAM</name>
<evidence type="ECO:0000313" key="3">
    <source>
        <dbReference type="EMBL" id="TDL19057.1"/>
    </source>
</evidence>
<dbReference type="AlphaFoldDB" id="A0A4Y7PUH1"/>
<feature type="domain" description="DUF6533" evidence="2">
    <location>
        <begin position="58"/>
        <end position="100"/>
    </location>
</feature>
<evidence type="ECO:0000259" key="2">
    <source>
        <dbReference type="Pfam" id="PF20151"/>
    </source>
</evidence>